<comment type="caution">
    <text evidence="13">The sequence shown here is derived from an EMBL/GenBank/DDBJ whole genome shotgun (WGS) entry which is preliminary data.</text>
</comment>
<dbReference type="EMBL" id="JAATJV010189000">
    <property type="protein sequence ID" value="MBZ3872628.1"/>
    <property type="molecule type" value="Genomic_DNA"/>
</dbReference>
<dbReference type="SUPFAM" id="SSF48403">
    <property type="entry name" value="Ankyrin repeat"/>
    <property type="match status" value="1"/>
</dbReference>
<keyword evidence="8" id="KW-0067">ATP-binding</keyword>
<comment type="catalytic activity">
    <reaction evidence="10">
        <text>L-threonyl-[protein] + ATP = O-phospho-L-threonyl-[protein] + ADP + H(+)</text>
        <dbReference type="Rhea" id="RHEA:46608"/>
        <dbReference type="Rhea" id="RHEA-COMP:11060"/>
        <dbReference type="Rhea" id="RHEA-COMP:11605"/>
        <dbReference type="ChEBI" id="CHEBI:15378"/>
        <dbReference type="ChEBI" id="CHEBI:30013"/>
        <dbReference type="ChEBI" id="CHEBI:30616"/>
        <dbReference type="ChEBI" id="CHEBI:61977"/>
        <dbReference type="ChEBI" id="CHEBI:456216"/>
        <dbReference type="EC" id="2.7.11.1"/>
    </reaction>
</comment>
<name>A0AA41MIM4_SCICA</name>
<dbReference type="SUPFAM" id="SSF56112">
    <property type="entry name" value="Protein kinase-like (PK-like)"/>
    <property type="match status" value="1"/>
</dbReference>
<comment type="catalytic activity">
    <reaction evidence="11">
        <text>L-seryl-[protein] + ATP = O-phospho-L-seryl-[protein] + ADP + H(+)</text>
        <dbReference type="Rhea" id="RHEA:17989"/>
        <dbReference type="Rhea" id="RHEA-COMP:9863"/>
        <dbReference type="Rhea" id="RHEA-COMP:11604"/>
        <dbReference type="ChEBI" id="CHEBI:15378"/>
        <dbReference type="ChEBI" id="CHEBI:29999"/>
        <dbReference type="ChEBI" id="CHEBI:30616"/>
        <dbReference type="ChEBI" id="CHEBI:83421"/>
        <dbReference type="ChEBI" id="CHEBI:456216"/>
        <dbReference type="EC" id="2.7.11.1"/>
    </reaction>
</comment>
<dbReference type="GO" id="GO:0005524">
    <property type="term" value="F:ATP binding"/>
    <property type="evidence" value="ECO:0007669"/>
    <property type="project" value="UniProtKB-KW"/>
</dbReference>
<gene>
    <name evidence="13" type="ORF">SUZIE_118890</name>
</gene>
<dbReference type="PROSITE" id="PS50088">
    <property type="entry name" value="ANK_REPEAT"/>
    <property type="match status" value="1"/>
</dbReference>
<reference evidence="13" key="1">
    <citation type="submission" date="2020-03" db="EMBL/GenBank/DDBJ databases">
        <title>Studies in the Genomics of Life Span.</title>
        <authorList>
            <person name="Glass D."/>
        </authorList>
    </citation>
    <scope>NUCLEOTIDE SEQUENCE</scope>
    <source>
        <strain evidence="13">SUZIE</strain>
        <tissue evidence="13">Muscle</tissue>
    </source>
</reference>
<evidence type="ECO:0000313" key="14">
    <source>
        <dbReference type="Proteomes" id="UP001166674"/>
    </source>
</evidence>
<evidence type="ECO:0000256" key="8">
    <source>
        <dbReference type="ARBA" id="ARBA00022840"/>
    </source>
</evidence>
<dbReference type="PANTHER" id="PTHR24350">
    <property type="entry name" value="SERINE/THREONINE-PROTEIN KINASE IAL-RELATED"/>
    <property type="match status" value="1"/>
</dbReference>
<dbReference type="Gene3D" id="1.10.510.10">
    <property type="entry name" value="Transferase(Phosphotransferase) domain 1"/>
    <property type="match status" value="1"/>
</dbReference>
<accession>A0AA41MIM4</accession>
<evidence type="ECO:0000256" key="7">
    <source>
        <dbReference type="ARBA" id="ARBA00022777"/>
    </source>
</evidence>
<dbReference type="InterPro" id="IPR002110">
    <property type="entry name" value="Ankyrin_rpt"/>
</dbReference>
<evidence type="ECO:0000256" key="2">
    <source>
        <dbReference type="ARBA" id="ARBA00022527"/>
    </source>
</evidence>
<proteinExistence type="predicted"/>
<evidence type="ECO:0000256" key="9">
    <source>
        <dbReference type="ARBA" id="ARBA00023306"/>
    </source>
</evidence>
<keyword evidence="3" id="KW-0132">Cell division</keyword>
<dbReference type="InterPro" id="IPR011009">
    <property type="entry name" value="Kinase-like_dom_sf"/>
</dbReference>
<keyword evidence="14" id="KW-1185">Reference proteome</keyword>
<evidence type="ECO:0000256" key="6">
    <source>
        <dbReference type="ARBA" id="ARBA00022776"/>
    </source>
</evidence>
<dbReference type="Pfam" id="PF12796">
    <property type="entry name" value="Ank_2"/>
    <property type="match status" value="1"/>
</dbReference>
<dbReference type="GO" id="GO:0051301">
    <property type="term" value="P:cell division"/>
    <property type="evidence" value="ECO:0007669"/>
    <property type="project" value="UniProtKB-KW"/>
</dbReference>
<evidence type="ECO:0000256" key="11">
    <source>
        <dbReference type="ARBA" id="ARBA00048679"/>
    </source>
</evidence>
<evidence type="ECO:0000256" key="10">
    <source>
        <dbReference type="ARBA" id="ARBA00047899"/>
    </source>
</evidence>
<protein>
    <recommendedName>
        <fullName evidence="1">non-specific serine/threonine protein kinase</fullName>
        <ecNumber evidence="1">2.7.11.1</ecNumber>
    </recommendedName>
</protein>
<feature type="repeat" description="ANK" evidence="12">
    <location>
        <begin position="46"/>
        <end position="78"/>
    </location>
</feature>
<organism evidence="13 14">
    <name type="scientific">Sciurus carolinensis</name>
    <name type="common">Eastern gray squirrel</name>
    <dbReference type="NCBI Taxonomy" id="30640"/>
    <lineage>
        <taxon>Eukaryota</taxon>
        <taxon>Metazoa</taxon>
        <taxon>Chordata</taxon>
        <taxon>Craniata</taxon>
        <taxon>Vertebrata</taxon>
        <taxon>Euteleostomi</taxon>
        <taxon>Mammalia</taxon>
        <taxon>Eutheria</taxon>
        <taxon>Euarchontoglires</taxon>
        <taxon>Glires</taxon>
        <taxon>Rodentia</taxon>
        <taxon>Sciuromorpha</taxon>
        <taxon>Sciuridae</taxon>
        <taxon>Sciurinae</taxon>
        <taxon>Sciurini</taxon>
        <taxon>Sciurus</taxon>
    </lineage>
</organism>
<dbReference type="GO" id="GO:0004674">
    <property type="term" value="F:protein serine/threonine kinase activity"/>
    <property type="evidence" value="ECO:0007669"/>
    <property type="project" value="UniProtKB-KW"/>
</dbReference>
<keyword evidence="2" id="KW-0723">Serine/threonine-protein kinase</keyword>
<keyword evidence="12" id="KW-0040">ANK repeat</keyword>
<keyword evidence="5" id="KW-0547">Nucleotide-binding</keyword>
<evidence type="ECO:0000256" key="12">
    <source>
        <dbReference type="PROSITE-ProRule" id="PRU00023"/>
    </source>
</evidence>
<dbReference type="Gene3D" id="1.25.40.20">
    <property type="entry name" value="Ankyrin repeat-containing domain"/>
    <property type="match status" value="1"/>
</dbReference>
<evidence type="ECO:0000313" key="13">
    <source>
        <dbReference type="EMBL" id="MBZ3872628.1"/>
    </source>
</evidence>
<dbReference type="Proteomes" id="UP001166674">
    <property type="component" value="Unassembled WGS sequence"/>
</dbReference>
<keyword evidence="6" id="KW-0498">Mitosis</keyword>
<keyword evidence="7" id="KW-0418">Kinase</keyword>
<sequence length="193" mass="21856">MKIVSFLLRRNANVNLRNKVSKTKQNEVLVRMLLDAGVQINARDCYGCTALHYACKMKNQTLIPLLLEARADPMIKDKMPFMASSRKQLKELIRKGMFNIPPYVLEGAQNLINEILMVDPTQRPTIEQVMGHSWLSQGEEAALLSPSSEALPKLPDPTIIKIIIDLGYHTYNTWMSMASARFDDAMATYCILK</sequence>
<keyword evidence="9" id="KW-0131">Cell cycle</keyword>
<dbReference type="PROSITE" id="PS50297">
    <property type="entry name" value="ANK_REP_REGION"/>
    <property type="match status" value="1"/>
</dbReference>
<evidence type="ECO:0000256" key="1">
    <source>
        <dbReference type="ARBA" id="ARBA00012513"/>
    </source>
</evidence>
<evidence type="ECO:0000256" key="4">
    <source>
        <dbReference type="ARBA" id="ARBA00022679"/>
    </source>
</evidence>
<evidence type="ECO:0000256" key="5">
    <source>
        <dbReference type="ARBA" id="ARBA00022741"/>
    </source>
</evidence>
<dbReference type="InterPro" id="IPR036770">
    <property type="entry name" value="Ankyrin_rpt-contain_sf"/>
</dbReference>
<dbReference type="Gene3D" id="1.10.8.10">
    <property type="entry name" value="DNA helicase RuvA subunit, C-terminal domain"/>
    <property type="match status" value="1"/>
</dbReference>
<dbReference type="EC" id="2.7.11.1" evidence="1"/>
<dbReference type="AlphaFoldDB" id="A0AA41MIM4"/>
<dbReference type="InterPro" id="IPR030616">
    <property type="entry name" value="Aur-like"/>
</dbReference>
<evidence type="ECO:0000256" key="3">
    <source>
        <dbReference type="ARBA" id="ARBA00022618"/>
    </source>
</evidence>
<keyword evidence="4" id="KW-0808">Transferase</keyword>